<dbReference type="InterPro" id="IPR004099">
    <property type="entry name" value="Pyr_nucl-diS_OxRdtase_dimer"/>
</dbReference>
<dbReference type="PROSITE" id="PS50968">
    <property type="entry name" value="BIOTINYL_LIPOYL"/>
    <property type="match status" value="1"/>
</dbReference>
<comment type="catalytic activity">
    <reaction evidence="12 13">
        <text>N(6)-[(R)-dihydrolipoyl]-L-lysyl-[protein] + NAD(+) = N(6)-[(R)-lipoyl]-L-lysyl-[protein] + NADH + H(+)</text>
        <dbReference type="Rhea" id="RHEA:15045"/>
        <dbReference type="Rhea" id="RHEA-COMP:10474"/>
        <dbReference type="Rhea" id="RHEA-COMP:10475"/>
        <dbReference type="ChEBI" id="CHEBI:15378"/>
        <dbReference type="ChEBI" id="CHEBI:57540"/>
        <dbReference type="ChEBI" id="CHEBI:57945"/>
        <dbReference type="ChEBI" id="CHEBI:83099"/>
        <dbReference type="ChEBI" id="CHEBI:83100"/>
        <dbReference type="EC" id="1.8.1.4"/>
    </reaction>
</comment>
<evidence type="ECO:0000256" key="7">
    <source>
        <dbReference type="ARBA" id="ARBA00022827"/>
    </source>
</evidence>
<dbReference type="PANTHER" id="PTHR22912:SF217">
    <property type="entry name" value="DIHYDROLIPOYL DEHYDROGENASE"/>
    <property type="match status" value="1"/>
</dbReference>
<keyword evidence="7 13" id="KW-0274">FAD</keyword>
<evidence type="ECO:0000259" key="14">
    <source>
        <dbReference type="PROSITE" id="PS50968"/>
    </source>
</evidence>
<gene>
    <name evidence="15" type="primary">lpdA</name>
    <name evidence="15" type="ORF">KQI88_03835</name>
</gene>
<comment type="miscellaneous">
    <text evidence="13">The active site is a redox-active disulfide bond.</text>
</comment>
<reference evidence="15 16" key="1">
    <citation type="submission" date="2021-06" db="EMBL/GenBank/DDBJ databases">
        <authorList>
            <person name="Sun Q."/>
            <person name="Li D."/>
        </authorList>
    </citation>
    <scope>NUCLEOTIDE SEQUENCE [LARGE SCALE GENOMIC DNA]</scope>
    <source>
        <strain evidence="15 16">MSJ-5</strain>
    </source>
</reference>
<evidence type="ECO:0000256" key="6">
    <source>
        <dbReference type="ARBA" id="ARBA00022630"/>
    </source>
</evidence>
<keyword evidence="11 13" id="KW-0676">Redox-active center</keyword>
<dbReference type="NCBIfam" id="TIGR01350">
    <property type="entry name" value="lipoamide_DH"/>
    <property type="match status" value="1"/>
</dbReference>
<evidence type="ECO:0000256" key="2">
    <source>
        <dbReference type="ARBA" id="ARBA00007532"/>
    </source>
</evidence>
<dbReference type="CDD" id="cd06849">
    <property type="entry name" value="lipoyl_domain"/>
    <property type="match status" value="1"/>
</dbReference>
<dbReference type="EC" id="1.8.1.4" evidence="3 13"/>
<dbReference type="InterPro" id="IPR001100">
    <property type="entry name" value="Pyr_nuc-diS_OxRdtase"/>
</dbReference>
<evidence type="ECO:0000256" key="13">
    <source>
        <dbReference type="RuleBase" id="RU003692"/>
    </source>
</evidence>
<evidence type="ECO:0000256" key="3">
    <source>
        <dbReference type="ARBA" id="ARBA00012608"/>
    </source>
</evidence>
<keyword evidence="9 13" id="KW-0520">NAD</keyword>
<name>A0ABS6G1E0_9FIRM</name>
<evidence type="ECO:0000256" key="8">
    <source>
        <dbReference type="ARBA" id="ARBA00023002"/>
    </source>
</evidence>
<dbReference type="PIRSF" id="PIRSF000350">
    <property type="entry name" value="Mercury_reductase_MerA"/>
    <property type="match status" value="1"/>
</dbReference>
<protein>
    <recommendedName>
        <fullName evidence="4 13">Dihydrolipoyl dehydrogenase</fullName>
        <ecNumber evidence="3 13">1.8.1.4</ecNumber>
    </recommendedName>
</protein>
<dbReference type="PANTHER" id="PTHR22912">
    <property type="entry name" value="DISULFIDE OXIDOREDUCTASE"/>
    <property type="match status" value="1"/>
</dbReference>
<dbReference type="PROSITE" id="PS00189">
    <property type="entry name" value="LIPOYL"/>
    <property type="match status" value="1"/>
</dbReference>
<comment type="caution">
    <text evidence="15">The sequence shown here is derived from an EMBL/GenBank/DDBJ whole genome shotgun (WGS) entry which is preliminary data.</text>
</comment>
<dbReference type="InterPro" id="IPR003016">
    <property type="entry name" value="2-oxoA_DH_lipoyl-BS"/>
</dbReference>
<keyword evidence="16" id="KW-1185">Reference proteome</keyword>
<evidence type="ECO:0000256" key="10">
    <source>
        <dbReference type="ARBA" id="ARBA00023157"/>
    </source>
</evidence>
<dbReference type="RefSeq" id="WP_216415011.1">
    <property type="nucleotide sequence ID" value="NZ_JAHLQK010000001.1"/>
</dbReference>
<dbReference type="Pfam" id="PF07992">
    <property type="entry name" value="Pyr_redox_2"/>
    <property type="match status" value="1"/>
</dbReference>
<organism evidence="15 16">
    <name type="scientific">Alkaliphilus flagellatus</name>
    <dbReference type="NCBI Taxonomy" id="2841507"/>
    <lineage>
        <taxon>Bacteria</taxon>
        <taxon>Bacillati</taxon>
        <taxon>Bacillota</taxon>
        <taxon>Clostridia</taxon>
        <taxon>Peptostreptococcales</taxon>
        <taxon>Natronincolaceae</taxon>
        <taxon>Alkaliphilus</taxon>
    </lineage>
</organism>
<evidence type="ECO:0000256" key="9">
    <source>
        <dbReference type="ARBA" id="ARBA00023027"/>
    </source>
</evidence>
<keyword evidence="5" id="KW-0963">Cytoplasm</keyword>
<dbReference type="GO" id="GO:0004148">
    <property type="term" value="F:dihydrolipoyl dehydrogenase (NADH) activity"/>
    <property type="evidence" value="ECO:0007669"/>
    <property type="project" value="UniProtKB-EC"/>
</dbReference>
<dbReference type="InterPro" id="IPR050151">
    <property type="entry name" value="Class-I_Pyr_Nuc-Dis_Oxidored"/>
</dbReference>
<proteinExistence type="inferred from homology"/>
<dbReference type="InterPro" id="IPR006258">
    <property type="entry name" value="Lipoamide_DH"/>
</dbReference>
<dbReference type="Pfam" id="PF00364">
    <property type="entry name" value="Biotin_lipoyl"/>
    <property type="match status" value="1"/>
</dbReference>
<keyword evidence="10" id="KW-1015">Disulfide bond</keyword>
<comment type="similarity">
    <text evidence="2 13">Belongs to the class-I pyridine nucleotide-disulfide oxidoreductase family.</text>
</comment>
<feature type="domain" description="Lipoyl-binding" evidence="14">
    <location>
        <begin position="2"/>
        <end position="77"/>
    </location>
</feature>
<evidence type="ECO:0000256" key="1">
    <source>
        <dbReference type="ARBA" id="ARBA00004496"/>
    </source>
</evidence>
<dbReference type="PROSITE" id="PS00076">
    <property type="entry name" value="PYRIDINE_REDOX_1"/>
    <property type="match status" value="1"/>
</dbReference>
<evidence type="ECO:0000256" key="12">
    <source>
        <dbReference type="ARBA" id="ARBA00049187"/>
    </source>
</evidence>
<dbReference type="Proteomes" id="UP000779508">
    <property type="component" value="Unassembled WGS sequence"/>
</dbReference>
<keyword evidence="8 13" id="KW-0560">Oxidoreductase</keyword>
<dbReference type="EMBL" id="JAHLQK010000001">
    <property type="protein sequence ID" value="MBU5675542.1"/>
    <property type="molecule type" value="Genomic_DNA"/>
</dbReference>
<evidence type="ECO:0000256" key="11">
    <source>
        <dbReference type="ARBA" id="ARBA00023284"/>
    </source>
</evidence>
<dbReference type="InterPro" id="IPR000089">
    <property type="entry name" value="Biotin_lipoyl"/>
</dbReference>
<accession>A0ABS6G1E0</accession>
<evidence type="ECO:0000313" key="15">
    <source>
        <dbReference type="EMBL" id="MBU5675542.1"/>
    </source>
</evidence>
<dbReference type="InterPro" id="IPR012999">
    <property type="entry name" value="Pyr_OxRdtase_I_AS"/>
</dbReference>
<dbReference type="Pfam" id="PF02852">
    <property type="entry name" value="Pyr_redox_dim"/>
    <property type="match status" value="1"/>
</dbReference>
<evidence type="ECO:0000256" key="4">
    <source>
        <dbReference type="ARBA" id="ARBA00016961"/>
    </source>
</evidence>
<evidence type="ECO:0000313" key="16">
    <source>
        <dbReference type="Proteomes" id="UP000779508"/>
    </source>
</evidence>
<comment type="cofactor">
    <cofactor evidence="13">
        <name>FAD</name>
        <dbReference type="ChEBI" id="CHEBI:57692"/>
    </cofactor>
    <text evidence="13">Binds 1 FAD per subunit.</text>
</comment>
<sequence>MIFDVKLEKLSGHNKSGVIGRIYKVEGDTIKVGEELFDIEAKKGNITVTSDVEGKVVKIKVAQGDKVSIGDVLFTVEGEKSSSKADTNKGDANKKQGFNYMANFLKLQKETIETDIVILGGGPGGYVAAIEAAKQGAKVVLIEKENLGGTCLNWGCIPTKALVRSSEVYELVKNSEEYGIFKSSPTFDFSKIMERKNNVVSELVGGIDYLLSKNNITVFRGNGEIIDKNMVFVREKNKEITINTKNIIIATGSKAFIPPIKGVESKNILTSKDMLSLNELPKKIVIVGGGVIGMEFAFICNALDSDVSVVEFAEDILIALDEDIRNEIREIAVEKGIKVYTSSKVEEIIDTEEGKSIVVVFDKEGKKGYITGDKVLMSVGRIPFYGDIDLEKLGIDLNERPRGIKVNSKMQTSVDNIYAIGDVTNIIQLAHVASHQGIVAVENILGKDVEADYSTVPSAIFTNPEIASVGITEKVAKEKGISVNVGNFPFGANGKALTLGERRGFVKVITEEATGIIIGGSIIGPHATDLIHEIAVAIKNKLTVEQVVDTIHAHPTTAEAVHEALLATTPKGAIHFAE</sequence>
<dbReference type="InterPro" id="IPR023753">
    <property type="entry name" value="FAD/NAD-binding_dom"/>
</dbReference>
<evidence type="ECO:0000256" key="5">
    <source>
        <dbReference type="ARBA" id="ARBA00022490"/>
    </source>
</evidence>
<comment type="subcellular location">
    <subcellularLocation>
        <location evidence="1">Cytoplasm</location>
    </subcellularLocation>
</comment>
<keyword evidence="6 13" id="KW-0285">Flavoprotein</keyword>